<protein>
    <recommendedName>
        <fullName evidence="3">Phage tail assembly chaperone</fullName>
    </recommendedName>
</protein>
<dbReference type="AlphaFoldDB" id="A0A916ZJ00"/>
<dbReference type="InterPro" id="IPR019056">
    <property type="entry name" value="Phage_TAC_6"/>
</dbReference>
<accession>A0A916ZJ00</accession>
<dbReference type="Pfam" id="PF09550">
    <property type="entry name" value="Phage_TAC_6"/>
    <property type="match status" value="1"/>
</dbReference>
<name>A0A916ZJ00_9SPHN</name>
<evidence type="ECO:0000313" key="1">
    <source>
        <dbReference type="EMBL" id="GGD98787.1"/>
    </source>
</evidence>
<keyword evidence="2" id="KW-1185">Reference proteome</keyword>
<gene>
    <name evidence="1" type="ORF">GCM10011529_01110</name>
</gene>
<proteinExistence type="predicted"/>
<sequence>MRFEAAARQAARVAAALLGWRPGEFWAATPEDLRNALGLGLDGGATPATGELLARLMEAFPDER</sequence>
<evidence type="ECO:0008006" key="3">
    <source>
        <dbReference type="Google" id="ProtNLM"/>
    </source>
</evidence>
<comment type="caution">
    <text evidence="1">The sequence shown here is derived from an EMBL/GenBank/DDBJ whole genome shotgun (WGS) entry which is preliminary data.</text>
</comment>
<dbReference type="EMBL" id="BMJM01000001">
    <property type="protein sequence ID" value="GGD98787.1"/>
    <property type="molecule type" value="Genomic_DNA"/>
</dbReference>
<reference evidence="1" key="1">
    <citation type="journal article" date="2014" name="Int. J. Syst. Evol. Microbiol.">
        <title>Complete genome sequence of Corynebacterium casei LMG S-19264T (=DSM 44701T), isolated from a smear-ripened cheese.</title>
        <authorList>
            <consortium name="US DOE Joint Genome Institute (JGI-PGF)"/>
            <person name="Walter F."/>
            <person name="Albersmeier A."/>
            <person name="Kalinowski J."/>
            <person name="Ruckert C."/>
        </authorList>
    </citation>
    <scope>NUCLEOTIDE SEQUENCE</scope>
    <source>
        <strain evidence="1">CGMCC 1.15519</strain>
    </source>
</reference>
<organism evidence="1 2">
    <name type="scientific">Sandarakinorhabdus glacialis</name>
    <dbReference type="NCBI Taxonomy" id="1614636"/>
    <lineage>
        <taxon>Bacteria</taxon>
        <taxon>Pseudomonadati</taxon>
        <taxon>Pseudomonadota</taxon>
        <taxon>Alphaproteobacteria</taxon>
        <taxon>Sphingomonadales</taxon>
        <taxon>Sphingosinicellaceae</taxon>
        <taxon>Sandarakinorhabdus</taxon>
    </lineage>
</organism>
<dbReference type="Proteomes" id="UP000635071">
    <property type="component" value="Unassembled WGS sequence"/>
</dbReference>
<reference evidence="1" key="2">
    <citation type="submission" date="2020-09" db="EMBL/GenBank/DDBJ databases">
        <authorList>
            <person name="Sun Q."/>
            <person name="Zhou Y."/>
        </authorList>
    </citation>
    <scope>NUCLEOTIDE SEQUENCE</scope>
    <source>
        <strain evidence="1">CGMCC 1.15519</strain>
    </source>
</reference>
<evidence type="ECO:0000313" key="2">
    <source>
        <dbReference type="Proteomes" id="UP000635071"/>
    </source>
</evidence>